<organism evidence="2 3">
    <name type="scientific">Colletotrichum nymphaeae SA-01</name>
    <dbReference type="NCBI Taxonomy" id="1460502"/>
    <lineage>
        <taxon>Eukaryota</taxon>
        <taxon>Fungi</taxon>
        <taxon>Dikarya</taxon>
        <taxon>Ascomycota</taxon>
        <taxon>Pezizomycotina</taxon>
        <taxon>Sordariomycetes</taxon>
        <taxon>Hypocreomycetidae</taxon>
        <taxon>Glomerellales</taxon>
        <taxon>Glomerellaceae</taxon>
        <taxon>Colletotrichum</taxon>
        <taxon>Colletotrichum acutatum species complex</taxon>
    </lineage>
</organism>
<feature type="region of interest" description="Disordered" evidence="1">
    <location>
        <begin position="1"/>
        <end position="26"/>
    </location>
</feature>
<feature type="region of interest" description="Disordered" evidence="1">
    <location>
        <begin position="108"/>
        <end position="143"/>
    </location>
</feature>
<dbReference type="Proteomes" id="UP000070054">
    <property type="component" value="Unassembled WGS sequence"/>
</dbReference>
<proteinExistence type="predicted"/>
<reference evidence="2 3" key="1">
    <citation type="submission" date="2014-02" db="EMBL/GenBank/DDBJ databases">
        <title>The genome sequence of Colletotrichum nymphaeae SA-01.</title>
        <authorList>
            <person name="Baroncelli R."/>
            <person name="Thon M.R."/>
        </authorList>
    </citation>
    <scope>NUCLEOTIDE SEQUENCE [LARGE SCALE GENOMIC DNA]</scope>
    <source>
        <strain evidence="2 3">SA-01</strain>
    </source>
</reference>
<accession>A0A135TYF3</accession>
<comment type="caution">
    <text evidence="2">The sequence shown here is derived from an EMBL/GenBank/DDBJ whole genome shotgun (WGS) entry which is preliminary data.</text>
</comment>
<gene>
    <name evidence="2" type="ORF">CNYM01_06627</name>
</gene>
<sequence length="208" mass="22705">MPVPVPVPVARAVSSSTRTTNTPSSLTNTGHHLILDWPRPDFDPSCGLRLAFSSHLADCHTHGYFVQTTYSTECSRLKPRVVDDDGYTPYPDHPLAPPSCAHAWKQPVSVGAEKREDESPSSKQASSIQAIPGPAPSTKYPRTQAPVARKLCRSGWATGLLDSPSSRAAPYLALVQAFLLGRHHTTHPNNVFCHFARKTICALLYFAH</sequence>
<evidence type="ECO:0000313" key="3">
    <source>
        <dbReference type="Proteomes" id="UP000070054"/>
    </source>
</evidence>
<dbReference type="AlphaFoldDB" id="A0A135TYF3"/>
<evidence type="ECO:0000256" key="1">
    <source>
        <dbReference type="SAM" id="MobiDB-lite"/>
    </source>
</evidence>
<dbReference type="EMBL" id="JEMN01000988">
    <property type="protein sequence ID" value="KXH53102.1"/>
    <property type="molecule type" value="Genomic_DNA"/>
</dbReference>
<keyword evidence="3" id="KW-1185">Reference proteome</keyword>
<evidence type="ECO:0000313" key="2">
    <source>
        <dbReference type="EMBL" id="KXH53102.1"/>
    </source>
</evidence>
<feature type="compositionally biased region" description="Low complexity" evidence="1">
    <location>
        <begin position="14"/>
        <end position="26"/>
    </location>
</feature>
<protein>
    <submittedName>
        <fullName evidence="2">Uncharacterized protein</fullName>
    </submittedName>
</protein>
<name>A0A135TYF3_9PEZI</name>